<dbReference type="InterPro" id="IPR043504">
    <property type="entry name" value="Peptidase_S1_PA_chymotrypsin"/>
</dbReference>
<dbReference type="AlphaFoldDB" id="A0A8J9YDV5"/>
<dbReference type="CDD" id="cd00190">
    <property type="entry name" value="Tryp_SPc"/>
    <property type="match status" value="1"/>
</dbReference>
<evidence type="ECO:0000256" key="2">
    <source>
        <dbReference type="ARBA" id="ARBA00024195"/>
    </source>
</evidence>
<organism evidence="5 6">
    <name type="scientific">Brenthis ino</name>
    <name type="common">lesser marbled fritillary</name>
    <dbReference type="NCBI Taxonomy" id="405034"/>
    <lineage>
        <taxon>Eukaryota</taxon>
        <taxon>Metazoa</taxon>
        <taxon>Ecdysozoa</taxon>
        <taxon>Arthropoda</taxon>
        <taxon>Hexapoda</taxon>
        <taxon>Insecta</taxon>
        <taxon>Pterygota</taxon>
        <taxon>Neoptera</taxon>
        <taxon>Endopterygota</taxon>
        <taxon>Lepidoptera</taxon>
        <taxon>Glossata</taxon>
        <taxon>Ditrysia</taxon>
        <taxon>Papilionoidea</taxon>
        <taxon>Nymphalidae</taxon>
        <taxon>Heliconiinae</taxon>
        <taxon>Argynnini</taxon>
        <taxon>Brenthis</taxon>
    </lineage>
</organism>
<keyword evidence="1" id="KW-1015">Disulfide bond</keyword>
<evidence type="ECO:0000313" key="6">
    <source>
        <dbReference type="Proteomes" id="UP000838878"/>
    </source>
</evidence>
<feature type="chain" id="PRO_5035447362" description="Peptidase S1 domain-containing protein" evidence="3">
    <location>
        <begin position="24"/>
        <end position="283"/>
    </location>
</feature>
<accession>A0A8J9YDV5</accession>
<gene>
    <name evidence="5" type="ORF">BINO364_LOCUS12519</name>
</gene>
<dbReference type="Pfam" id="PF00089">
    <property type="entry name" value="Trypsin"/>
    <property type="match status" value="1"/>
</dbReference>
<reference evidence="5" key="1">
    <citation type="submission" date="2021-12" db="EMBL/GenBank/DDBJ databases">
        <authorList>
            <person name="Martin H S."/>
        </authorList>
    </citation>
    <scope>NUCLEOTIDE SEQUENCE</scope>
</reference>
<protein>
    <recommendedName>
        <fullName evidence="4">Peptidase S1 domain-containing protein</fullName>
    </recommendedName>
</protein>
<dbReference type="GO" id="GO:0004252">
    <property type="term" value="F:serine-type endopeptidase activity"/>
    <property type="evidence" value="ECO:0007669"/>
    <property type="project" value="InterPro"/>
</dbReference>
<dbReference type="InterPro" id="IPR001254">
    <property type="entry name" value="Trypsin_dom"/>
</dbReference>
<evidence type="ECO:0000256" key="3">
    <source>
        <dbReference type="SAM" id="SignalP"/>
    </source>
</evidence>
<dbReference type="Proteomes" id="UP000838878">
    <property type="component" value="Chromosome 6"/>
</dbReference>
<evidence type="ECO:0000259" key="4">
    <source>
        <dbReference type="PROSITE" id="PS50240"/>
    </source>
</evidence>
<dbReference type="InterPro" id="IPR018114">
    <property type="entry name" value="TRYPSIN_HIS"/>
</dbReference>
<dbReference type="EMBL" id="OV170226">
    <property type="protein sequence ID" value="CAH0727139.1"/>
    <property type="molecule type" value="Genomic_DNA"/>
</dbReference>
<dbReference type="SMART" id="SM00020">
    <property type="entry name" value="Tryp_SPc"/>
    <property type="match status" value="1"/>
</dbReference>
<dbReference type="PROSITE" id="PS00134">
    <property type="entry name" value="TRYPSIN_HIS"/>
    <property type="match status" value="1"/>
</dbReference>
<dbReference type="SUPFAM" id="SSF50494">
    <property type="entry name" value="Trypsin-like serine proteases"/>
    <property type="match status" value="1"/>
</dbReference>
<feature type="non-terminal residue" evidence="5">
    <location>
        <position position="283"/>
    </location>
</feature>
<feature type="domain" description="Peptidase S1" evidence="4">
    <location>
        <begin position="37"/>
        <end position="279"/>
    </location>
</feature>
<evidence type="ECO:0000313" key="5">
    <source>
        <dbReference type="EMBL" id="CAH0727139.1"/>
    </source>
</evidence>
<dbReference type="FunFam" id="2.40.10.10:FF:000004">
    <property type="entry name" value="Tryptase gamma 1"/>
    <property type="match status" value="1"/>
</dbReference>
<name>A0A8J9YDV5_9NEOP</name>
<dbReference type="InterPro" id="IPR001314">
    <property type="entry name" value="Peptidase_S1A"/>
</dbReference>
<keyword evidence="3" id="KW-0732">Signal</keyword>
<keyword evidence="6" id="KW-1185">Reference proteome</keyword>
<dbReference type="PANTHER" id="PTHR24256">
    <property type="entry name" value="TRYPTASE-RELATED"/>
    <property type="match status" value="1"/>
</dbReference>
<comment type="similarity">
    <text evidence="2">Belongs to the peptidase S1 family. CLIP subfamily.</text>
</comment>
<dbReference type="PRINTS" id="PR00722">
    <property type="entry name" value="CHYMOTRYPSIN"/>
</dbReference>
<dbReference type="OrthoDB" id="8440449at2759"/>
<dbReference type="GO" id="GO:0006508">
    <property type="term" value="P:proteolysis"/>
    <property type="evidence" value="ECO:0007669"/>
    <property type="project" value="InterPro"/>
</dbReference>
<proteinExistence type="inferred from homology"/>
<dbReference type="Gene3D" id="2.40.10.10">
    <property type="entry name" value="Trypsin-like serine proteases"/>
    <property type="match status" value="1"/>
</dbReference>
<sequence>MYRQNKVSFGVVILLLLVSATKPYDEEVFAQKIQQKIYGGVISERSSRPFQIALYLRVGSTGDIGFCGGSLVHKQWVLTAAHCCFHDNDMVTHVQAILGAHSLYDRYENGRRLVNVEEIIVHPDWEPSVFSNDLALLKLANAVQTSESIDIIRLPYLDTVAANFAGRGATASGWGIAAVGVTFVSPTLREKLMTVMTDGLCRSIYMGHLPDNMVCGFSVASGTCKGDNGGPFTIYSTATNETILIGVTTFVEASGCNDEMPSVFTRVQHHLSWISDITGIVLD</sequence>
<feature type="signal peptide" evidence="3">
    <location>
        <begin position="1"/>
        <end position="23"/>
    </location>
</feature>
<dbReference type="InterPro" id="IPR051487">
    <property type="entry name" value="Ser/Thr_Proteases_Immune/Dev"/>
</dbReference>
<dbReference type="PROSITE" id="PS50240">
    <property type="entry name" value="TRYPSIN_DOM"/>
    <property type="match status" value="1"/>
</dbReference>
<evidence type="ECO:0000256" key="1">
    <source>
        <dbReference type="ARBA" id="ARBA00023157"/>
    </source>
</evidence>
<dbReference type="InterPro" id="IPR009003">
    <property type="entry name" value="Peptidase_S1_PA"/>
</dbReference>